<keyword evidence="2" id="KW-1185">Reference proteome</keyword>
<dbReference type="Proteomes" id="UP000053586">
    <property type="component" value="Unassembled WGS sequence"/>
</dbReference>
<reference evidence="1 2" key="2">
    <citation type="journal article" date="2017" name="Antonie Van Leeuwenhoek">
        <title>Rhizobium rhizosphaerae sp. nov., a novel species isolated from rice rhizosphere.</title>
        <authorList>
            <person name="Zhao J.J."/>
            <person name="Zhang J."/>
            <person name="Zhang R.J."/>
            <person name="Zhang C.W."/>
            <person name="Yin H.Q."/>
            <person name="Zhang X.X."/>
        </authorList>
    </citation>
    <scope>NUCLEOTIDE SEQUENCE [LARGE SCALE GENOMIC DNA]</scope>
    <source>
        <strain evidence="1 2">ACAM 611</strain>
    </source>
</reference>
<name>H5TBS3_9ALTE</name>
<comment type="caution">
    <text evidence="1">The sequence shown here is derived from an EMBL/GenBank/DDBJ whole genome shotgun (WGS) entry which is preliminary data.</text>
</comment>
<evidence type="ECO:0000313" key="2">
    <source>
        <dbReference type="Proteomes" id="UP000053586"/>
    </source>
</evidence>
<sequence length="37" mass="4455">MRYVSLNWDALRWLKDFSTRSYWDYAVFIPVINSGLA</sequence>
<protein>
    <submittedName>
        <fullName evidence="1">Uncharacterized protein</fullName>
    </submittedName>
</protein>
<accession>H5TBS3</accession>
<gene>
    <name evidence="1" type="ORF">GPUN_1633</name>
</gene>
<proteinExistence type="predicted"/>
<organism evidence="1 2">
    <name type="scientific">Glaciecola punicea ACAM 611</name>
    <dbReference type="NCBI Taxonomy" id="1121923"/>
    <lineage>
        <taxon>Bacteria</taxon>
        <taxon>Pseudomonadati</taxon>
        <taxon>Pseudomonadota</taxon>
        <taxon>Gammaproteobacteria</taxon>
        <taxon>Alteromonadales</taxon>
        <taxon>Alteromonadaceae</taxon>
        <taxon>Glaciecola</taxon>
    </lineage>
</organism>
<reference evidence="1 2" key="1">
    <citation type="journal article" date="2012" name="J. Bacteriol.">
        <title>Genome sequence of proteorhodopsin-containing sea ice bacterium Glaciecola punicea ACAM 611T.</title>
        <authorList>
            <person name="Qin Q.-L."/>
            <person name="Xie B.-B."/>
            <person name="Shu Y.-L."/>
            <person name="Rong J.-C."/>
            <person name="Zhao D.-L."/>
            <person name="Zhang X.-Y."/>
            <person name="Chen X.-L."/>
            <person name="Zhou B.-C."/>
            <person name="Zhanga Y.-Z."/>
        </authorList>
    </citation>
    <scope>NUCLEOTIDE SEQUENCE [LARGE SCALE GENOMIC DNA]</scope>
    <source>
        <strain evidence="1 2">ACAM 611</strain>
    </source>
</reference>
<evidence type="ECO:0000313" key="1">
    <source>
        <dbReference type="EMBL" id="GAB55750.1"/>
    </source>
</evidence>
<dbReference type="EMBL" id="BAET01000014">
    <property type="protein sequence ID" value="GAB55750.1"/>
    <property type="molecule type" value="Genomic_DNA"/>
</dbReference>
<dbReference type="AlphaFoldDB" id="H5TBS3"/>